<evidence type="ECO:0000256" key="1">
    <source>
        <dbReference type="SAM" id="MobiDB-lite"/>
    </source>
</evidence>
<feature type="compositionally biased region" description="Acidic residues" evidence="1">
    <location>
        <begin position="808"/>
        <end position="818"/>
    </location>
</feature>
<feature type="compositionally biased region" description="Polar residues" evidence="1">
    <location>
        <begin position="48"/>
        <end position="62"/>
    </location>
</feature>
<reference evidence="4" key="1">
    <citation type="submission" date="2000-09" db="EMBL/GenBank/DDBJ databases">
        <authorList>
            <person name="Schulte U."/>
            <person name="Aign V."/>
            <person name="Hoheisel J."/>
            <person name="Brandt P."/>
            <person name="Fartmann B."/>
            <person name="Holland R."/>
            <person name="Nyakatura G."/>
            <person name="Mewes H.W."/>
            <person name="Mannhaupt G."/>
        </authorList>
    </citation>
    <scope>NUCLEOTIDE SEQUENCE</scope>
</reference>
<feature type="compositionally biased region" description="Polar residues" evidence="1">
    <location>
        <begin position="96"/>
        <end position="105"/>
    </location>
</feature>
<feature type="region of interest" description="Disordered" evidence="1">
    <location>
        <begin position="610"/>
        <end position="708"/>
    </location>
</feature>
<feature type="domain" description="Transcription elongation factor Eaf N-terminal" evidence="3">
    <location>
        <begin position="488"/>
        <end position="588"/>
    </location>
</feature>
<feature type="region of interest" description="Disordered" evidence="1">
    <location>
        <begin position="1"/>
        <end position="181"/>
    </location>
</feature>
<evidence type="ECO:0000259" key="3">
    <source>
        <dbReference type="Pfam" id="PF09816"/>
    </source>
</evidence>
<keyword evidence="2" id="KW-0472">Membrane</keyword>
<dbReference type="PIR" id="T52517">
    <property type="entry name" value="T52517"/>
</dbReference>
<feature type="compositionally biased region" description="Acidic residues" evidence="1">
    <location>
        <begin position="750"/>
        <end position="771"/>
    </location>
</feature>
<dbReference type="VEuPathDB" id="FungiDB:NCU02033"/>
<feature type="region of interest" description="Disordered" evidence="1">
    <location>
        <begin position="729"/>
        <end position="771"/>
    </location>
</feature>
<feature type="compositionally biased region" description="Acidic residues" evidence="1">
    <location>
        <begin position="731"/>
        <end position="742"/>
    </location>
</feature>
<feature type="compositionally biased region" description="Polar residues" evidence="1">
    <location>
        <begin position="232"/>
        <end position="260"/>
    </location>
</feature>
<accession>Q9HFI9</accession>
<keyword evidence="2" id="KW-0812">Transmembrane</keyword>
<evidence type="ECO:0000256" key="2">
    <source>
        <dbReference type="SAM" id="Phobius"/>
    </source>
</evidence>
<feature type="compositionally biased region" description="Basic and acidic residues" evidence="1">
    <location>
        <begin position="400"/>
        <end position="415"/>
    </location>
</feature>
<feature type="region of interest" description="Disordered" evidence="1">
    <location>
        <begin position="396"/>
        <end position="422"/>
    </location>
</feature>
<feature type="compositionally biased region" description="Polar residues" evidence="1">
    <location>
        <begin position="77"/>
        <end position="88"/>
    </location>
</feature>
<feature type="compositionally biased region" description="Acidic residues" evidence="1">
    <location>
        <begin position="678"/>
        <end position="689"/>
    </location>
</feature>
<feature type="compositionally biased region" description="Pro residues" evidence="1">
    <location>
        <begin position="323"/>
        <end position="334"/>
    </location>
</feature>
<keyword evidence="2" id="KW-1133">Transmembrane helix</keyword>
<protein>
    <submittedName>
        <fullName evidence="4">Uncharacterized protein B2J23.130</fullName>
    </submittedName>
</protein>
<feature type="transmembrane region" description="Helical" evidence="2">
    <location>
        <begin position="205"/>
        <end position="225"/>
    </location>
</feature>
<dbReference type="InterPro" id="IPR019194">
    <property type="entry name" value="Tscrpt_elong_fac_Eaf_N"/>
</dbReference>
<name>Q9HFI9_NEUCS</name>
<feature type="region of interest" description="Disordered" evidence="1">
    <location>
        <begin position="232"/>
        <end position="370"/>
    </location>
</feature>
<proteinExistence type="predicted"/>
<feature type="compositionally biased region" description="Low complexity" evidence="1">
    <location>
        <begin position="170"/>
        <end position="181"/>
    </location>
</feature>
<dbReference type="Pfam" id="PF09816">
    <property type="entry name" value="EAF"/>
    <property type="match status" value="1"/>
</dbReference>
<gene>
    <name evidence="4" type="primary">B2J23.130</name>
</gene>
<evidence type="ECO:0000313" key="4">
    <source>
        <dbReference type="EMBL" id="CAC10090.2"/>
    </source>
</evidence>
<dbReference type="AlphaFoldDB" id="Q9HFI9"/>
<sequence>MGIADLLDEIANGSTSRPGVDKVIEPPPPPQAPESRPYLSRAPLPGSARTTYQIAKGTTTSRQEGRGTPGAGGPLQTAASPRGNSNKQAPLAVASSRYNSPSGCPTRQPRAGSGPTRTPRTTSARADPLAKPNRNPGPTVPHLSQVPGPEPGTTHESDPSDSPPAGSCASLPSPSSFHHPTPSSIPLHHSLVVLGLHLASYHLRLAFFFVDFLLASLLACFLYLLTVTPSRLTDRPATSPSDRRSPATSQPPVRKQQTTKPAKPREPTDSTATKKPTTATKKPTTATKKPTTATKKPTVTKKPTTASSSRAAAPSITAESKQPPQPVDGPVTPPDDPDTTDCESLFGDSLFESIEERPKPARFRRGKGSQLKKIIGQTKREATFRRQTQAQLQAEAATRAAEKAKEAEIEAERRAKSAKSAGAAREARELAARSLLSPSLTPLLAPTVIPAGAKQKLIGEVKLTNDSPLSTLLATSGAVMDPPKHGNYPIILSDALLGKASKETVSGIRYNHKPALSSDIAPSQSRLKRSAKDGSYNLGFDDNGDKYQYNGVRTAADGQYVLVFDPDRKAFVLHQVDSMFNMNIAKTPTDTNAAKQFPPLDVKGTILDKPAAKPKASAAASRNKEAPAKNAPAGRGRGGKSAQNKQNPATLPPSKPASPPRAEVEGHATKRRKPTSADSEDEDEDDDDGGLTIEYPDGPPPERFKPAVNKYASPALALTRRFSEFAAAYNPDEEEDVNMDAEFESRFNEDADGEGGGYEDDDEEEEEDEDMVDALALPSPINKPAALARTNSYHENPLPPPDRFSFDDGSDMEAEFENVQESAPVNNQANAADGIDDAEIAAMEAELAKELESDVSEEE</sequence>
<feature type="compositionally biased region" description="Pro residues" evidence="1">
    <location>
        <begin position="650"/>
        <end position="659"/>
    </location>
</feature>
<feature type="region of interest" description="Disordered" evidence="1">
    <location>
        <begin position="789"/>
        <end position="839"/>
    </location>
</feature>
<feature type="compositionally biased region" description="Low complexity" evidence="1">
    <location>
        <begin position="109"/>
        <end position="126"/>
    </location>
</feature>
<dbReference type="EMBL" id="AL442164">
    <property type="protein sequence ID" value="CAC10090.2"/>
    <property type="molecule type" value="Genomic_DNA"/>
</dbReference>
<reference evidence="4" key="2">
    <citation type="submission" date="2001-11" db="EMBL/GenBank/DDBJ databases">
        <authorList>
            <person name="German Neurospora genome project"/>
        </authorList>
    </citation>
    <scope>NUCLEOTIDE SEQUENCE</scope>
</reference>
<feature type="compositionally biased region" description="Polar residues" evidence="1">
    <location>
        <begin position="819"/>
        <end position="828"/>
    </location>
</feature>
<feature type="compositionally biased region" description="Low complexity" evidence="1">
    <location>
        <begin position="271"/>
        <end position="318"/>
    </location>
</feature>
<organism evidence="4">
    <name type="scientific">Neurospora crassa</name>
    <dbReference type="NCBI Taxonomy" id="5141"/>
    <lineage>
        <taxon>Eukaryota</taxon>
        <taxon>Fungi</taxon>
        <taxon>Dikarya</taxon>
        <taxon>Ascomycota</taxon>
        <taxon>Pezizomycotina</taxon>
        <taxon>Sordariomycetes</taxon>
        <taxon>Sordariomycetidae</taxon>
        <taxon>Sordariales</taxon>
        <taxon>Sordariaceae</taxon>
        <taxon>Neurospora</taxon>
    </lineage>
</organism>